<dbReference type="Gene3D" id="1.10.510.10">
    <property type="entry name" value="Transferase(Phosphotransferase) domain 1"/>
    <property type="match status" value="1"/>
</dbReference>
<feature type="region of interest" description="Disordered" evidence="5">
    <location>
        <begin position="296"/>
        <end position="331"/>
    </location>
</feature>
<comment type="caution">
    <text evidence="7">The sequence shown here is derived from an EMBL/GenBank/DDBJ whole genome shotgun (WGS) entry which is preliminary data.</text>
</comment>
<dbReference type="GO" id="GO:0005829">
    <property type="term" value="C:cytosol"/>
    <property type="evidence" value="ECO:0007669"/>
    <property type="project" value="TreeGrafter"/>
</dbReference>
<evidence type="ECO:0000313" key="8">
    <source>
        <dbReference type="Proteomes" id="UP000324800"/>
    </source>
</evidence>
<feature type="domain" description="Protein kinase" evidence="6">
    <location>
        <begin position="12"/>
        <end position="258"/>
    </location>
</feature>
<dbReference type="Pfam" id="PF00069">
    <property type="entry name" value="Pkinase"/>
    <property type="match status" value="1"/>
</dbReference>
<feature type="compositionally biased region" description="Polar residues" evidence="5">
    <location>
        <begin position="317"/>
        <end position="331"/>
    </location>
</feature>
<evidence type="ECO:0000256" key="4">
    <source>
        <dbReference type="ARBA" id="ARBA00022840"/>
    </source>
</evidence>
<dbReference type="InterPro" id="IPR011009">
    <property type="entry name" value="Kinase-like_dom_sf"/>
</dbReference>
<evidence type="ECO:0000256" key="5">
    <source>
        <dbReference type="SAM" id="MobiDB-lite"/>
    </source>
</evidence>
<protein>
    <submittedName>
        <fullName evidence="7">Putative serine/threonine-protein kinase ATG1t</fullName>
    </submittedName>
</protein>
<evidence type="ECO:0000256" key="2">
    <source>
        <dbReference type="ARBA" id="ARBA00022741"/>
    </source>
</evidence>
<proteinExistence type="predicted"/>
<dbReference type="SUPFAM" id="SSF56112">
    <property type="entry name" value="Protein kinase-like (PK-like)"/>
    <property type="match status" value="1"/>
</dbReference>
<dbReference type="PROSITE" id="PS50011">
    <property type="entry name" value="PROTEIN_KINASE_DOM"/>
    <property type="match status" value="1"/>
</dbReference>
<dbReference type="Proteomes" id="UP000324800">
    <property type="component" value="Unassembled WGS sequence"/>
</dbReference>
<sequence length="359" mass="39938">MDDLTCLKRAQCQLLRTLGKGAFGRVYLVDPGDGDEHAAKVMNMQDFNEREWEAAGRLAEKIGHCPYIIRYDGIFNAQKSVVILMEYANMPSLGSIIDANGRMPTEDEVKMMIWQLLQGVEAIHSADLMHRDLKPENILMHNPKDTDDVLLKISDFGLSRSLANSGLATTHCGTPLQMAPEVLIENGAFNNKADLWAVGIMIHPFKSDTLAQLTRRVVRPPRRISGISEDCWNLLTRLLAVQPKHRLSAQEALKHKFFDDIFYIVDNATGMIVGGGQGQSSSLDSYINTFNQNQSIQENQQKEKENIRNKDEEGGKQIQQQQSNSPTNKINQASLSLGTSLVLAASYATSGAYQMPGYI</sequence>
<dbReference type="InterPro" id="IPR045269">
    <property type="entry name" value="Atg1-like"/>
</dbReference>
<dbReference type="GO" id="GO:0010506">
    <property type="term" value="P:regulation of autophagy"/>
    <property type="evidence" value="ECO:0007669"/>
    <property type="project" value="InterPro"/>
</dbReference>
<dbReference type="EMBL" id="SNRW01004528">
    <property type="protein sequence ID" value="KAA6387076.1"/>
    <property type="molecule type" value="Genomic_DNA"/>
</dbReference>
<organism evidence="7 8">
    <name type="scientific">Streblomastix strix</name>
    <dbReference type="NCBI Taxonomy" id="222440"/>
    <lineage>
        <taxon>Eukaryota</taxon>
        <taxon>Metamonada</taxon>
        <taxon>Preaxostyla</taxon>
        <taxon>Oxymonadida</taxon>
        <taxon>Streblomastigidae</taxon>
        <taxon>Streblomastix</taxon>
    </lineage>
</organism>
<dbReference type="InterPro" id="IPR000719">
    <property type="entry name" value="Prot_kinase_dom"/>
</dbReference>
<accession>A0A5J4VY11</accession>
<dbReference type="SMART" id="SM00220">
    <property type="entry name" value="S_TKc"/>
    <property type="match status" value="1"/>
</dbReference>
<dbReference type="GO" id="GO:0005776">
    <property type="term" value="C:autophagosome"/>
    <property type="evidence" value="ECO:0007669"/>
    <property type="project" value="TreeGrafter"/>
</dbReference>
<evidence type="ECO:0000259" key="6">
    <source>
        <dbReference type="PROSITE" id="PS50011"/>
    </source>
</evidence>
<evidence type="ECO:0000256" key="1">
    <source>
        <dbReference type="ARBA" id="ARBA00022679"/>
    </source>
</evidence>
<gene>
    <name evidence="7" type="ORF">EZS28_017399</name>
</gene>
<evidence type="ECO:0000313" key="7">
    <source>
        <dbReference type="EMBL" id="KAA6387076.1"/>
    </source>
</evidence>
<keyword evidence="1" id="KW-0808">Transferase</keyword>
<dbReference type="PANTHER" id="PTHR24348">
    <property type="entry name" value="SERINE/THREONINE-PROTEIN KINASE UNC-51-RELATED"/>
    <property type="match status" value="1"/>
</dbReference>
<dbReference type="GO" id="GO:0000407">
    <property type="term" value="C:phagophore assembly site"/>
    <property type="evidence" value="ECO:0007669"/>
    <property type="project" value="TreeGrafter"/>
</dbReference>
<keyword evidence="2" id="KW-0547">Nucleotide-binding</keyword>
<dbReference type="GO" id="GO:0000045">
    <property type="term" value="P:autophagosome assembly"/>
    <property type="evidence" value="ECO:0007669"/>
    <property type="project" value="TreeGrafter"/>
</dbReference>
<feature type="compositionally biased region" description="Basic and acidic residues" evidence="5">
    <location>
        <begin position="300"/>
        <end position="315"/>
    </location>
</feature>
<keyword evidence="4" id="KW-0067">ATP-binding</keyword>
<dbReference type="PANTHER" id="PTHR24348:SF22">
    <property type="entry name" value="NON-SPECIFIC SERINE_THREONINE PROTEIN KINASE"/>
    <property type="match status" value="1"/>
</dbReference>
<dbReference type="AlphaFoldDB" id="A0A5J4VY11"/>
<dbReference type="GO" id="GO:0005524">
    <property type="term" value="F:ATP binding"/>
    <property type="evidence" value="ECO:0007669"/>
    <property type="project" value="UniProtKB-KW"/>
</dbReference>
<evidence type="ECO:0000256" key="3">
    <source>
        <dbReference type="ARBA" id="ARBA00022777"/>
    </source>
</evidence>
<dbReference type="GO" id="GO:0016020">
    <property type="term" value="C:membrane"/>
    <property type="evidence" value="ECO:0007669"/>
    <property type="project" value="TreeGrafter"/>
</dbReference>
<dbReference type="OrthoDB" id="541276at2759"/>
<dbReference type="PROSITE" id="PS00108">
    <property type="entry name" value="PROTEIN_KINASE_ST"/>
    <property type="match status" value="1"/>
</dbReference>
<keyword evidence="3 7" id="KW-0418">Kinase</keyword>
<dbReference type="GO" id="GO:0004674">
    <property type="term" value="F:protein serine/threonine kinase activity"/>
    <property type="evidence" value="ECO:0007669"/>
    <property type="project" value="InterPro"/>
</dbReference>
<dbReference type="InterPro" id="IPR008271">
    <property type="entry name" value="Ser/Thr_kinase_AS"/>
</dbReference>
<reference evidence="7 8" key="1">
    <citation type="submission" date="2019-03" db="EMBL/GenBank/DDBJ databases">
        <title>Single cell metagenomics reveals metabolic interactions within the superorganism composed of flagellate Streblomastix strix and complex community of Bacteroidetes bacteria on its surface.</title>
        <authorList>
            <person name="Treitli S.C."/>
            <person name="Kolisko M."/>
            <person name="Husnik F."/>
            <person name="Keeling P."/>
            <person name="Hampl V."/>
        </authorList>
    </citation>
    <scope>NUCLEOTIDE SEQUENCE [LARGE SCALE GENOMIC DNA]</scope>
    <source>
        <strain evidence="7">ST1C</strain>
    </source>
</reference>
<name>A0A5J4VY11_9EUKA</name>